<protein>
    <recommendedName>
        <fullName evidence="4">Protein NO VEIN C-terminal domain-containing protein</fullName>
    </recommendedName>
</protein>
<keyword evidence="3" id="KW-1185">Reference proteome</keyword>
<dbReference type="NCBIfam" id="NF047352">
    <property type="entry name" value="P_loop_sacsin"/>
    <property type="match status" value="1"/>
</dbReference>
<dbReference type="EMBL" id="WWBZ02000051">
    <property type="protein sequence ID" value="KAF4304604.1"/>
    <property type="molecule type" value="Genomic_DNA"/>
</dbReference>
<dbReference type="PANTHER" id="PTHR32387:SF0">
    <property type="entry name" value="PROTEIN NO VEIN"/>
    <property type="match status" value="1"/>
</dbReference>
<evidence type="ECO:0008006" key="4">
    <source>
        <dbReference type="Google" id="ProtNLM"/>
    </source>
</evidence>
<organism evidence="2 3">
    <name type="scientific">Botryosphaeria dothidea</name>
    <dbReference type="NCBI Taxonomy" id="55169"/>
    <lineage>
        <taxon>Eukaryota</taxon>
        <taxon>Fungi</taxon>
        <taxon>Dikarya</taxon>
        <taxon>Ascomycota</taxon>
        <taxon>Pezizomycotina</taxon>
        <taxon>Dothideomycetes</taxon>
        <taxon>Dothideomycetes incertae sedis</taxon>
        <taxon>Botryosphaeriales</taxon>
        <taxon>Botryosphaeriaceae</taxon>
        <taxon>Botryosphaeria</taxon>
    </lineage>
</organism>
<dbReference type="InterPro" id="IPR052957">
    <property type="entry name" value="Auxin_embryo_med"/>
</dbReference>
<dbReference type="SUPFAM" id="SSF55874">
    <property type="entry name" value="ATPase domain of HSP90 chaperone/DNA topoisomerase II/histidine kinase"/>
    <property type="match status" value="1"/>
</dbReference>
<dbReference type="Gene3D" id="3.30.565.10">
    <property type="entry name" value="Histidine kinase-like ATPase, C-terminal domain"/>
    <property type="match status" value="1"/>
</dbReference>
<name>A0A8H4IPH0_9PEZI</name>
<evidence type="ECO:0000313" key="3">
    <source>
        <dbReference type="Proteomes" id="UP000572817"/>
    </source>
</evidence>
<comment type="caution">
    <text evidence="2">The sequence shown here is derived from an EMBL/GenBank/DDBJ whole genome shotgun (WGS) entry which is preliminary data.</text>
</comment>
<proteinExistence type="predicted"/>
<accession>A0A8H4IPH0</accession>
<dbReference type="OrthoDB" id="1262810at2759"/>
<dbReference type="InterPro" id="IPR036890">
    <property type="entry name" value="HATPase_C_sf"/>
</dbReference>
<feature type="region of interest" description="Disordered" evidence="1">
    <location>
        <begin position="1584"/>
        <end position="1603"/>
    </location>
</feature>
<dbReference type="PANTHER" id="PTHR32387">
    <property type="entry name" value="WU:FJ29H11"/>
    <property type="match status" value="1"/>
</dbReference>
<reference evidence="2" key="1">
    <citation type="submission" date="2020-04" db="EMBL/GenBank/DDBJ databases">
        <title>Genome Assembly and Annotation of Botryosphaeria dothidea sdau 11-99, a Latent Pathogen of Apple Fruit Ring Rot in China.</title>
        <authorList>
            <person name="Yu C."/>
            <person name="Diao Y."/>
            <person name="Lu Q."/>
            <person name="Zhao J."/>
            <person name="Cui S."/>
            <person name="Peng C."/>
            <person name="He B."/>
            <person name="Liu H."/>
        </authorList>
    </citation>
    <scope>NUCLEOTIDE SEQUENCE [LARGE SCALE GENOMIC DNA]</scope>
    <source>
        <strain evidence="2">Sdau11-99</strain>
    </source>
</reference>
<evidence type="ECO:0000256" key="1">
    <source>
        <dbReference type="SAM" id="MobiDB-lite"/>
    </source>
</evidence>
<gene>
    <name evidence="2" type="ORF">GTA08_BOTSDO07710</name>
</gene>
<evidence type="ECO:0000313" key="2">
    <source>
        <dbReference type="EMBL" id="KAF4304604.1"/>
    </source>
</evidence>
<sequence length="1603" mass="182092">MAENQVEQERKRARDLVADIRTEHGVVSTEERNSSHPNVLKGLDSVRRKWAESTKIIADDLYSKTTRFIYELIQNSEDNSYTKAIAKGHEPFLRFSLHPGKMTIDSNEDGFDDEDVVAMCRAGGSSKKEKKLQHGYIGEKGIGFKSVFKVAKKVHVQSEPFSFSFVYERGSPNDDNGLGMVTPIEEEFGCIPQEVQTRFTLTLLSNAGFDKRLQDLKDIPDTLLLFLTKLRSLYINVFHPSGRMTEIVFSHHYDPVQFLSKIVKRTRVDGGKWSRTESLFHVVKRTIAGLPDDKARQGINEAPVVLAFPVDEVGSPDLKPQNVFAYLPLRDAGFQFLIHSDFVTQASREDVFHTERNEALLEGVAKTFRDAVLHFLQEPVLRSHTRGVLHLPAQLCWVPKECRDKNNNPLLPDLEEEKYLADGYALEDRERLEALGCVTLRYNDFIDRVAADLNHPGSKMKAFDTDDDWHTRVADHLWRLFNSSKSELGAVCERLRALPLIPLCRGEWASSSDILYFPGSGEQVIPTDLGKKLVSSKAIANKSRRRLFDALGVNEASPQEVIRWIHQRYEGRLETLTLGNSIAHLRYLFWNLPGGDHSVGCDVRILAPTAGQLAHPTDVYFGDSGHEFSAKTLFEEVDDIIPSFQAIFLPFEYLNSMTEQASSHGRLWRTFLGQVVGVRSIPKLTDTAGLSEEFRYIIRYRNDKLVGLLQRYWPVYEPQISAVCDEFKKCEVPTEYGGALALQDTYIPLPRLRRLNDELRLKSMPFIRLPGAIRDQDEEKWIFLKRFGVQFTDDLNFYLIAIMELSTCNIDSIHLFEEPVFRAYQGVMKNNGTDEDRAKIHSIFETGNLVFLPSKGETKSSWKPLRSCVWNGPGWLESSPSLNTHGRYADVAHLFHNILQLRDADWTDCVEELKWMRNQRSNDVSKATEIYGYLSKEFETNPDRDQIRKDFDVYELVFVPVQNQWCRPAACIWAEEAVRIPRKKPISAFYGTVEHLFTEILAVQKPDIPMLVEALVEMSHMKPPPVNQIKDCMVLTSDMGPNEMDLVRLRSTAFLPVVVLGKEPILVKPNFDFSIVDRNEYGEAFDGKIALIQLSPTEVHNSSKLLLALGLQGQFMSKAVEEVTKVEDGVQNFLLSQELRRKAYALYRCAVHFNSRKVGKKNNALFRLLQKATVHTSNKISKSMRLIQGSSVYTVEGTRGNFHMDHSETQLNLYVPRNRQRRETCYLQDLPRGIFEFLALSDQTAENLLVKILRSTNLDIVDGFLESAGIVEVQGINRPTEGNIMEPRVRLDSVLDTDGIDAASHGSQRMPGTYQDTAPSESQGLAAVQLNIAHPLDQQDAFSIMPTVEEPLDDTVFPTLLYRIIQLGSNACLPPAGSVSSCFCNHRLEVTTSNCHDHHPEYSSIFTNRSLDRDRKVGAAGELFVFELLLAANLPDFWTDNWRSTIRKEVRVCGPYSDLQPWNGSETSDFVYHDARGELTRKLTLDGYFTDAETQVIGDPTYYIEVKTTTRGCEEPFFMSRAQYERMRRLALQPGTPAAQIYVLIRVFNLEQENIGLRVYVDPEKHRRDGTLQFGVDTWTVKQSPRSSGAGDRMVLGPECNSL</sequence>
<dbReference type="Proteomes" id="UP000572817">
    <property type="component" value="Unassembled WGS sequence"/>
</dbReference>